<evidence type="ECO:0000259" key="1">
    <source>
        <dbReference type="Pfam" id="PF01182"/>
    </source>
</evidence>
<proteinExistence type="predicted"/>
<dbReference type="AlphaFoldDB" id="A0A7V5RR93"/>
<dbReference type="GO" id="GO:0005975">
    <property type="term" value="P:carbohydrate metabolic process"/>
    <property type="evidence" value="ECO:0007669"/>
    <property type="project" value="InterPro"/>
</dbReference>
<dbReference type="GO" id="GO:0042802">
    <property type="term" value="F:identical protein binding"/>
    <property type="evidence" value="ECO:0007669"/>
    <property type="project" value="TreeGrafter"/>
</dbReference>
<dbReference type="CDD" id="cd01399">
    <property type="entry name" value="GlcN6P_deaminase"/>
    <property type="match status" value="1"/>
</dbReference>
<dbReference type="InterPro" id="IPR004547">
    <property type="entry name" value="Glucosamine6P_isomerase"/>
</dbReference>
<dbReference type="GO" id="GO:0006046">
    <property type="term" value="P:N-acetylglucosamine catabolic process"/>
    <property type="evidence" value="ECO:0007669"/>
    <property type="project" value="TreeGrafter"/>
</dbReference>
<comment type="caution">
    <text evidence="2">The sequence shown here is derived from an EMBL/GenBank/DDBJ whole genome shotgun (WGS) entry which is preliminary data.</text>
</comment>
<dbReference type="GO" id="GO:0004342">
    <property type="term" value="F:glucosamine-6-phosphate deaminase activity"/>
    <property type="evidence" value="ECO:0007669"/>
    <property type="project" value="InterPro"/>
</dbReference>
<dbReference type="GO" id="GO:0019262">
    <property type="term" value="P:N-acetylneuraminate catabolic process"/>
    <property type="evidence" value="ECO:0007669"/>
    <property type="project" value="TreeGrafter"/>
</dbReference>
<dbReference type="PANTHER" id="PTHR11280:SF6">
    <property type="entry name" value="GLUCOSAMINE-6-PHOSPHATE ISOMERASE NAGB"/>
    <property type="match status" value="1"/>
</dbReference>
<gene>
    <name evidence="2" type="ORF">ENJ15_06615</name>
</gene>
<dbReference type="Proteomes" id="UP000885771">
    <property type="component" value="Unassembled WGS sequence"/>
</dbReference>
<organism evidence="2">
    <name type="scientific">Caldithrix abyssi</name>
    <dbReference type="NCBI Taxonomy" id="187145"/>
    <lineage>
        <taxon>Bacteria</taxon>
        <taxon>Pseudomonadati</taxon>
        <taxon>Calditrichota</taxon>
        <taxon>Calditrichia</taxon>
        <taxon>Calditrichales</taxon>
        <taxon>Calditrichaceae</taxon>
        <taxon>Caldithrix</taxon>
    </lineage>
</organism>
<evidence type="ECO:0000313" key="2">
    <source>
        <dbReference type="EMBL" id="HHM02670.1"/>
    </source>
</evidence>
<dbReference type="InterPro" id="IPR037171">
    <property type="entry name" value="NagB/RpiA_transferase-like"/>
</dbReference>
<protein>
    <submittedName>
        <fullName evidence="2">Glucosamine-6-phosphate deaminase</fullName>
    </submittedName>
</protein>
<dbReference type="SUPFAM" id="SSF100950">
    <property type="entry name" value="NagB/RpiA/CoA transferase-like"/>
    <property type="match status" value="1"/>
</dbReference>
<name>A0A7V5RR93_CALAY</name>
<dbReference type="GO" id="GO:0005737">
    <property type="term" value="C:cytoplasm"/>
    <property type="evidence" value="ECO:0007669"/>
    <property type="project" value="TreeGrafter"/>
</dbReference>
<dbReference type="GO" id="GO:0006043">
    <property type="term" value="P:glucosamine catabolic process"/>
    <property type="evidence" value="ECO:0007669"/>
    <property type="project" value="TreeGrafter"/>
</dbReference>
<accession>A0A7V5RR93</accession>
<dbReference type="PANTHER" id="PTHR11280">
    <property type="entry name" value="GLUCOSAMINE-6-PHOSPHATE ISOMERASE"/>
    <property type="match status" value="1"/>
</dbReference>
<dbReference type="Gene3D" id="3.40.50.1360">
    <property type="match status" value="1"/>
</dbReference>
<dbReference type="Pfam" id="PF01182">
    <property type="entry name" value="Glucosamine_iso"/>
    <property type="match status" value="1"/>
</dbReference>
<reference evidence="2" key="1">
    <citation type="journal article" date="2020" name="mSystems">
        <title>Genome- and Community-Level Interaction Insights into Carbon Utilization and Element Cycling Functions of Hydrothermarchaeota in Hydrothermal Sediment.</title>
        <authorList>
            <person name="Zhou Z."/>
            <person name="Liu Y."/>
            <person name="Xu W."/>
            <person name="Pan J."/>
            <person name="Luo Z.H."/>
            <person name="Li M."/>
        </authorList>
    </citation>
    <scope>NUCLEOTIDE SEQUENCE [LARGE SCALE GENOMIC DNA]</scope>
    <source>
        <strain evidence="2">HyVt-460</strain>
    </source>
</reference>
<dbReference type="InterPro" id="IPR006148">
    <property type="entry name" value="Glc/Gal-6P_isomerase"/>
</dbReference>
<dbReference type="EMBL" id="DRLI01000253">
    <property type="protein sequence ID" value="HHM02670.1"/>
    <property type="molecule type" value="Genomic_DNA"/>
</dbReference>
<sequence>MVINVFENSRLLARHAAQQAAELINAAIEKKGRAVFIAATGASQFEFLEFLTTEQKVDWSKTTMFHLDEYVGLPETHKASFRKYLKERFIAKTNPGTVHLINGDAASPGKEAERLNALISREEVDVAFVGVGENGHLAFNDPPADFETETPFLILELDERCRRQQVNEGWFDTLDQVPGRAVSMSVKEILRASHIICCVPGERKAEAVKNCFNSDIISPDFPSSILKKHKNASVYLDKASAFLLNPSRYKVI</sequence>
<feature type="domain" description="Glucosamine/galactosamine-6-phosphate isomerase" evidence="1">
    <location>
        <begin position="9"/>
        <end position="230"/>
    </location>
</feature>